<comment type="caution">
    <text evidence="2">The sequence shown here is derived from an EMBL/GenBank/DDBJ whole genome shotgun (WGS) entry which is preliminary data.</text>
</comment>
<name>A0A9W6RT78_9ACTN</name>
<accession>A0A9W6RT78</accession>
<keyword evidence="1" id="KW-0472">Membrane</keyword>
<evidence type="ECO:0000256" key="1">
    <source>
        <dbReference type="SAM" id="Phobius"/>
    </source>
</evidence>
<feature type="transmembrane region" description="Helical" evidence="1">
    <location>
        <begin position="327"/>
        <end position="345"/>
    </location>
</feature>
<keyword evidence="1" id="KW-0812">Transmembrane</keyword>
<feature type="transmembrane region" description="Helical" evidence="1">
    <location>
        <begin position="109"/>
        <end position="127"/>
    </location>
</feature>
<gene>
    <name evidence="2" type="ORF">Airi01_095700</name>
</gene>
<protein>
    <recommendedName>
        <fullName evidence="4">Transmembrane protein</fullName>
    </recommendedName>
</protein>
<feature type="transmembrane region" description="Helical" evidence="1">
    <location>
        <begin position="62"/>
        <end position="79"/>
    </location>
</feature>
<sequence>MLALGPALAPGFVLAYDMVFVPRPALSEATFGLTGMLPRHVPSDAVVAALSHLAPADAVQKAILLAIFVLAGASASTLVPGDRLLPRLAAGVVYAWNPYVAERLLLGQWALLLGYAALPLVVTAAARGDRRRLALALLPAAIGGFAALAVSGLVALVVAVARRRGVRPVLATAVILLLLALPWLVPSLLRASSAPADPAGVAAFAARADTPFGTLGSLLLLGGAWNAETVPGGYGGGLTAAIWLLVVVVAIVAYARGRRIPGLAAAAVLGLALAALGAVVPGVLRGAIGLWPGFAFLRDGQQYVAPLAVLVAAGAGRATARLPGWTAPALLVPLLLLPGLAWGAGGRLRAVHYPADWARARTAVAADPGDVLVLPWAAYRSYPWNGGRRVLDPLPRYLPARVIVDDGVSVAVSGGRDIGLAAEEPRARELDALVRSGDPLTAPLAAHGVKYVAVDAGAPDGRLAGAERLVAGPGLTLYRLPGAAPEDSSHVPRLPIYIAWFITFATFIWSGRVPTSNLEKRSIPKES</sequence>
<feature type="transmembrane region" description="Helical" evidence="1">
    <location>
        <begin position="262"/>
        <end position="283"/>
    </location>
</feature>
<keyword evidence="1" id="KW-1133">Transmembrane helix</keyword>
<feature type="transmembrane region" description="Helical" evidence="1">
    <location>
        <begin position="133"/>
        <end position="161"/>
    </location>
</feature>
<feature type="transmembrane region" description="Helical" evidence="1">
    <location>
        <begin position="168"/>
        <end position="185"/>
    </location>
</feature>
<evidence type="ECO:0000313" key="2">
    <source>
        <dbReference type="EMBL" id="GLY81303.1"/>
    </source>
</evidence>
<dbReference type="RefSeq" id="WP_285635569.1">
    <property type="nucleotide sequence ID" value="NZ_BSTJ01000018.1"/>
</dbReference>
<dbReference type="Proteomes" id="UP001165135">
    <property type="component" value="Unassembled WGS sequence"/>
</dbReference>
<dbReference type="EMBL" id="BSTJ01000018">
    <property type="protein sequence ID" value="GLY81303.1"/>
    <property type="molecule type" value="Genomic_DNA"/>
</dbReference>
<reference evidence="2" key="1">
    <citation type="submission" date="2023-03" db="EMBL/GenBank/DDBJ databases">
        <title>Actinoallomurus iriomotensis NBRC 103681.</title>
        <authorList>
            <person name="Ichikawa N."/>
            <person name="Sato H."/>
            <person name="Tonouchi N."/>
        </authorList>
    </citation>
    <scope>NUCLEOTIDE SEQUENCE</scope>
    <source>
        <strain evidence="2">NBRC 103681</strain>
    </source>
</reference>
<evidence type="ECO:0000313" key="3">
    <source>
        <dbReference type="Proteomes" id="UP001165135"/>
    </source>
</evidence>
<organism evidence="2 3">
    <name type="scientific">Actinoallomurus iriomotensis</name>
    <dbReference type="NCBI Taxonomy" id="478107"/>
    <lineage>
        <taxon>Bacteria</taxon>
        <taxon>Bacillati</taxon>
        <taxon>Actinomycetota</taxon>
        <taxon>Actinomycetes</taxon>
        <taxon>Streptosporangiales</taxon>
        <taxon>Thermomonosporaceae</taxon>
        <taxon>Actinoallomurus</taxon>
    </lineage>
</organism>
<dbReference type="AlphaFoldDB" id="A0A9W6RT78"/>
<proteinExistence type="predicted"/>
<feature type="transmembrane region" description="Helical" evidence="1">
    <location>
        <begin position="234"/>
        <end position="255"/>
    </location>
</feature>
<evidence type="ECO:0008006" key="4">
    <source>
        <dbReference type="Google" id="ProtNLM"/>
    </source>
</evidence>